<sequence length="695" mass="78222">MKKIIKSLSQLSVLLVVLFLTSCQEEFEEIGGGEEEQTAIEVGSSTALLIENTSSNDGSYDNIVDGSSCIAVQFPYTVEVAGIQITIDSIADLKVIEELFDEVDDDEDILEFIFPITIILSDFTEVEIENKEALRELAADCIEGGDDDDIECIDFVYPITLFTFDVQNQQSGSVTVNSDREMRLFFKEKEAGELVSIDYPITLEKKDGTTVEITNNAQLAVTLRAAKDECDEDDDDDYNDDDFEDNKFIGYLIDCPWKLKEIKRNALNQTEQYFASSFDFKEDNLVVFTGGAGNTTNGEWSVDFTENGPVVVMNFTNYTDFSLSWRVYELEDGVIKFFSDNDNKIVLERNCSGESNCNVNAIAEVLGTCNWQIADASWDTDFDGIINFSNFNIHAYTEAGAFVDEGNWEVTTTGQIQFNALLSAQLENMLGAWNVVDCGDGRVKLMNEGGAYVVLEKDCELTLPTQDNFMALLVECEWIVDGMKAQGQEIENYLGNAFDFSQEGTMTFDVGAEVASAGEWTIGYNNAGELSLMLSALAEVDFNYEWAVDVLETNYLKLKVEEIGYELELVRVCAEDADSDILEIRNIMQGGQWNVTQYLENNTDRTAEFESLDFDFSANNDLAVSINNDPQRTGVWRSFRGYNGDLRVFFNLGIDETRYYLLTKAWYLTELSTERFKLVYEDEGMVRVVVFEKKA</sequence>
<dbReference type="RefSeq" id="WP_080319501.1">
    <property type="nucleotide sequence ID" value="NZ_MTBC01000008.1"/>
</dbReference>
<evidence type="ECO:0000313" key="1">
    <source>
        <dbReference type="EMBL" id="OQD42182.1"/>
    </source>
</evidence>
<name>A0A1V6LPT6_9FLAO</name>
<proteinExistence type="predicted"/>
<dbReference type="PROSITE" id="PS51257">
    <property type="entry name" value="PROKAR_LIPOPROTEIN"/>
    <property type="match status" value="1"/>
</dbReference>
<organism evidence="1 2">
    <name type="scientific">Croceivirga radicis</name>
    <dbReference type="NCBI Taxonomy" id="1929488"/>
    <lineage>
        <taxon>Bacteria</taxon>
        <taxon>Pseudomonadati</taxon>
        <taxon>Bacteroidota</taxon>
        <taxon>Flavobacteriia</taxon>
        <taxon>Flavobacteriales</taxon>
        <taxon>Flavobacteriaceae</taxon>
        <taxon>Croceivirga</taxon>
    </lineage>
</organism>
<evidence type="ECO:0000313" key="2">
    <source>
        <dbReference type="Proteomes" id="UP000191680"/>
    </source>
</evidence>
<evidence type="ECO:0008006" key="3">
    <source>
        <dbReference type="Google" id="ProtNLM"/>
    </source>
</evidence>
<dbReference type="AlphaFoldDB" id="A0A1V6LPT6"/>
<reference evidence="1 2" key="1">
    <citation type="submission" date="2016-12" db="EMBL/GenBank/DDBJ databases">
        <authorList>
            <person name="Song W.-J."/>
            <person name="Kurnit D.M."/>
        </authorList>
    </citation>
    <scope>NUCLEOTIDE SEQUENCE [LARGE SCALE GENOMIC DNA]</scope>
    <source>
        <strain evidence="1 2">HSG9</strain>
    </source>
</reference>
<accession>A0A1V6LPT6</accession>
<dbReference type="Proteomes" id="UP000191680">
    <property type="component" value="Unassembled WGS sequence"/>
</dbReference>
<comment type="caution">
    <text evidence="1">The sequence shown here is derived from an EMBL/GenBank/DDBJ whole genome shotgun (WGS) entry which is preliminary data.</text>
</comment>
<dbReference type="OrthoDB" id="832379at2"/>
<protein>
    <recommendedName>
        <fullName evidence="3">Lipocalin-like domain-containing protein</fullName>
    </recommendedName>
</protein>
<dbReference type="EMBL" id="MTBC01000008">
    <property type="protein sequence ID" value="OQD42182.1"/>
    <property type="molecule type" value="Genomic_DNA"/>
</dbReference>
<gene>
    <name evidence="1" type="ORF">BUL40_12250</name>
</gene>
<keyword evidence="2" id="KW-1185">Reference proteome</keyword>